<dbReference type="InterPro" id="IPR041371">
    <property type="entry name" value="GH92_N"/>
</dbReference>
<reference evidence="3 4" key="1">
    <citation type="submission" date="2021-12" db="EMBL/GenBank/DDBJ databases">
        <title>Discovery of the Pendulisporaceae a myxobacterial family with distinct sporulation behavior and unique specialized metabolism.</title>
        <authorList>
            <person name="Garcia R."/>
            <person name="Popoff A."/>
            <person name="Bader C.D."/>
            <person name="Loehr J."/>
            <person name="Walesch S."/>
            <person name="Walt C."/>
            <person name="Boldt J."/>
            <person name="Bunk B."/>
            <person name="Haeckl F.J.F.P.J."/>
            <person name="Gunesch A.P."/>
            <person name="Birkelbach J."/>
            <person name="Nuebel U."/>
            <person name="Pietschmann T."/>
            <person name="Bach T."/>
            <person name="Mueller R."/>
        </authorList>
    </citation>
    <scope>NUCLEOTIDE SEQUENCE [LARGE SCALE GENOMIC DNA]</scope>
    <source>
        <strain evidence="3 4">MSr11954</strain>
    </source>
</reference>
<dbReference type="SUPFAM" id="SSF48208">
    <property type="entry name" value="Six-hairpin glycosidases"/>
    <property type="match status" value="1"/>
</dbReference>
<proteinExistence type="predicted"/>
<sequence>MNRQIGIIAILGCAASMCNGADDLIDPSVSSDTHPFAGAPREARDPGAFPAFPAFAEDPTALVNTSIGNNGDGTTFPGAAMPFGMVQLSPDTGLNRYASYDYKDTKILGFSQTHLSGVGCQTMGNFRFMPTTGQVSSSDPAAYGASFVHTKESASPGAYDVHLDSTNIDVALGATERTGWHRYTFPADAAAQNVLVEVGESNGYVFDGQVEVVGDDTVEGWLLGGNFCWETVKERYRIFFSAKFDRAASSFGTWVGGTMRPNERQAKRASGRAGAWLTFDPAGGRNVGVTVGLSYTSVEGARRNRTKESAGQSLESVRARAHDVWRDELQRMRVAGGTYADQRTYYSALYRSLLHPSIGSDVDGKYRDFRDTVRRGSHPYYQMFSLWDTYRSQNQLVALLHPERAADMARSVLRIAEDGGWVPRWALGNGETNVMSGDPVTPWVVTLYRRGILDRDTAKKLFAALWRNATEVPSDTSIFRGRDGNASYGAHGYIGYENAPGYTYGDRRQAGSATLEYALADCSLALMARGLGEDDKAKVLEARCRNFEQQWDPAAESKGFAGFPRTRRPDGSYVDPAPYNPTKATGFHEGTAWQYQWLAQQDTPALFERIGGAELAQKRLDTFFDLPTLLVDPAKAAKDSWVRGAYEYHNNFAFNPNNEPDLHAPWMYAWTAAPWKTSAVLRAARTLFVDGPYGMPGNDDLGTISSWLVFGMAGFFEVAPGSGAYVLSAPMFEVVELRPEGGCTVRIEAKNASASSLQYVSNVRIGGRPWSKSWIAHEDLLHARTVRFALTNDPNATTWGTGAANVPPRLVDVRAGR</sequence>
<dbReference type="Pfam" id="PF07971">
    <property type="entry name" value="Glyco_hydro_92"/>
    <property type="match status" value="1"/>
</dbReference>
<dbReference type="InterPro" id="IPR005887">
    <property type="entry name" value="GH92_a_mannosidase_put"/>
</dbReference>
<protein>
    <submittedName>
        <fullName evidence="3">GH92 family glycosyl hydrolase</fullName>
        <ecNumber evidence="3">3.2.1.-</ecNumber>
    </submittedName>
</protein>
<dbReference type="Gene3D" id="1.20.1610.10">
    <property type="entry name" value="alpha-1,2-mannosidases domains"/>
    <property type="match status" value="1"/>
</dbReference>
<evidence type="ECO:0000259" key="2">
    <source>
        <dbReference type="Pfam" id="PF17678"/>
    </source>
</evidence>
<dbReference type="Proteomes" id="UP001370348">
    <property type="component" value="Chromosome"/>
</dbReference>
<dbReference type="EC" id="3.2.1.-" evidence="3"/>
<dbReference type="InterPro" id="IPR008928">
    <property type="entry name" value="6-hairpin_glycosidase_sf"/>
</dbReference>
<dbReference type="Gene3D" id="1.20.1050.60">
    <property type="entry name" value="alpha-1,2-mannosidase"/>
    <property type="match status" value="1"/>
</dbReference>
<keyword evidence="3" id="KW-0326">Glycosidase</keyword>
<dbReference type="InterPro" id="IPR012939">
    <property type="entry name" value="Glyco_hydro_92"/>
</dbReference>
<evidence type="ECO:0000313" key="4">
    <source>
        <dbReference type="Proteomes" id="UP001370348"/>
    </source>
</evidence>
<dbReference type="Gene3D" id="2.70.98.10">
    <property type="match status" value="1"/>
</dbReference>
<name>A0ABZ2M8L2_9BACT</name>
<dbReference type="GO" id="GO:0016798">
    <property type="term" value="F:hydrolase activity, acting on glycosyl bonds"/>
    <property type="evidence" value="ECO:0007669"/>
    <property type="project" value="UniProtKB-KW"/>
</dbReference>
<evidence type="ECO:0000259" key="1">
    <source>
        <dbReference type="Pfam" id="PF07971"/>
    </source>
</evidence>
<dbReference type="RefSeq" id="WP_394828458.1">
    <property type="nucleotide sequence ID" value="NZ_CP089984.1"/>
</dbReference>
<keyword evidence="4" id="KW-1185">Reference proteome</keyword>
<dbReference type="InterPro" id="IPR014718">
    <property type="entry name" value="GH-type_carb-bd"/>
</dbReference>
<keyword evidence="3" id="KW-0378">Hydrolase</keyword>
<organism evidence="3 4">
    <name type="scientific">Pendulispora albinea</name>
    <dbReference type="NCBI Taxonomy" id="2741071"/>
    <lineage>
        <taxon>Bacteria</taxon>
        <taxon>Pseudomonadati</taxon>
        <taxon>Myxococcota</taxon>
        <taxon>Myxococcia</taxon>
        <taxon>Myxococcales</taxon>
        <taxon>Sorangiineae</taxon>
        <taxon>Pendulisporaceae</taxon>
        <taxon>Pendulispora</taxon>
    </lineage>
</organism>
<dbReference type="PANTHER" id="PTHR12143:SF39">
    <property type="entry name" value="SECRETED PROTEIN"/>
    <property type="match status" value="1"/>
</dbReference>
<dbReference type="InterPro" id="IPR050883">
    <property type="entry name" value="PNGase"/>
</dbReference>
<feature type="domain" description="Glycosyl hydrolase family 92 N-terminal" evidence="2">
    <location>
        <begin position="62"/>
        <end position="294"/>
    </location>
</feature>
<dbReference type="PANTHER" id="PTHR12143">
    <property type="entry name" value="PEPTIDE N-GLYCANASE PNGASE -RELATED"/>
    <property type="match status" value="1"/>
</dbReference>
<gene>
    <name evidence="3" type="ORF">LZC94_16535</name>
</gene>
<dbReference type="Pfam" id="PF17678">
    <property type="entry name" value="Glyco_hydro_92N"/>
    <property type="match status" value="1"/>
</dbReference>
<accession>A0ABZ2M8L2</accession>
<dbReference type="EMBL" id="CP089984">
    <property type="protein sequence ID" value="WXB18832.1"/>
    <property type="molecule type" value="Genomic_DNA"/>
</dbReference>
<dbReference type="Gene3D" id="3.30.2080.10">
    <property type="entry name" value="GH92 mannosidase domain"/>
    <property type="match status" value="1"/>
</dbReference>
<evidence type="ECO:0000313" key="3">
    <source>
        <dbReference type="EMBL" id="WXB18832.1"/>
    </source>
</evidence>
<dbReference type="NCBIfam" id="TIGR01180">
    <property type="entry name" value="aman2_put"/>
    <property type="match status" value="1"/>
</dbReference>
<feature type="domain" description="Glycosyl hydrolase family 92" evidence="1">
    <location>
        <begin position="300"/>
        <end position="791"/>
    </location>
</feature>